<dbReference type="AlphaFoldDB" id="E4X395"/>
<evidence type="ECO:0000313" key="2">
    <source>
        <dbReference type="EMBL" id="CBY18099.1"/>
    </source>
</evidence>
<organism evidence="2">
    <name type="scientific">Oikopleura dioica</name>
    <name type="common">Tunicate</name>
    <dbReference type="NCBI Taxonomy" id="34765"/>
    <lineage>
        <taxon>Eukaryota</taxon>
        <taxon>Metazoa</taxon>
        <taxon>Chordata</taxon>
        <taxon>Tunicata</taxon>
        <taxon>Appendicularia</taxon>
        <taxon>Copelata</taxon>
        <taxon>Oikopleuridae</taxon>
        <taxon>Oikopleura</taxon>
    </lineage>
</organism>
<dbReference type="InParanoid" id="E4X395"/>
<feature type="compositionally biased region" description="Low complexity" evidence="1">
    <location>
        <begin position="11"/>
        <end position="24"/>
    </location>
</feature>
<reference evidence="2" key="1">
    <citation type="journal article" date="2010" name="Science">
        <title>Plasticity of animal genome architecture unmasked by rapid evolution of a pelagic tunicate.</title>
        <authorList>
            <person name="Denoeud F."/>
            <person name="Henriet S."/>
            <person name="Mungpakdee S."/>
            <person name="Aury J.M."/>
            <person name="Da Silva C."/>
            <person name="Brinkmann H."/>
            <person name="Mikhaleva J."/>
            <person name="Olsen L.C."/>
            <person name="Jubin C."/>
            <person name="Canestro C."/>
            <person name="Bouquet J.M."/>
            <person name="Danks G."/>
            <person name="Poulain J."/>
            <person name="Campsteijn C."/>
            <person name="Adamski M."/>
            <person name="Cross I."/>
            <person name="Yadetie F."/>
            <person name="Muffato M."/>
            <person name="Louis A."/>
            <person name="Butcher S."/>
            <person name="Tsagkogeorga G."/>
            <person name="Konrad A."/>
            <person name="Singh S."/>
            <person name="Jensen M.F."/>
            <person name="Cong E.H."/>
            <person name="Eikeseth-Otteraa H."/>
            <person name="Noel B."/>
            <person name="Anthouard V."/>
            <person name="Porcel B.M."/>
            <person name="Kachouri-Lafond R."/>
            <person name="Nishino A."/>
            <person name="Ugolini M."/>
            <person name="Chourrout P."/>
            <person name="Nishida H."/>
            <person name="Aasland R."/>
            <person name="Huzurbazar S."/>
            <person name="Westhof E."/>
            <person name="Delsuc F."/>
            <person name="Lehrach H."/>
            <person name="Reinhardt R."/>
            <person name="Weissenbach J."/>
            <person name="Roy S.W."/>
            <person name="Artiguenave F."/>
            <person name="Postlethwait J.H."/>
            <person name="Manak J.R."/>
            <person name="Thompson E.M."/>
            <person name="Jaillon O."/>
            <person name="Du Pasquier L."/>
            <person name="Boudinot P."/>
            <person name="Liberles D.A."/>
            <person name="Volff J.N."/>
            <person name="Philippe H."/>
            <person name="Lenhard B."/>
            <person name="Roest Crollius H."/>
            <person name="Wincker P."/>
            <person name="Chourrout D."/>
        </authorList>
    </citation>
    <scope>NUCLEOTIDE SEQUENCE [LARGE SCALE GENOMIC DNA]</scope>
</reference>
<feature type="region of interest" description="Disordered" evidence="1">
    <location>
        <begin position="50"/>
        <end position="70"/>
    </location>
</feature>
<name>E4X395_OIKDI</name>
<dbReference type="OrthoDB" id="10426539at2759"/>
<sequence>MTRRFGEDWSYSRLSSQASSGSSYSSRLISSVSRSQSSYSSSYRNAYRSFPTASTSSSSSYSQSSLPYSRYSGSSSRIANTSYISSYSTGSNSFGNLGTIFRNRPSYDITRTVRSNMDNQFASDVRLQRSINNCIKATTDIGRKTDFLRHEMAQNRLNTIDLRERARDLKYRIDAIRSRSGPSYSSWEDYMSQR</sequence>
<keyword evidence="3" id="KW-1185">Reference proteome</keyword>
<proteinExistence type="predicted"/>
<accession>E4X395</accession>
<dbReference type="Proteomes" id="UP000001307">
    <property type="component" value="Unassembled WGS sequence"/>
</dbReference>
<evidence type="ECO:0000313" key="3">
    <source>
        <dbReference type="Proteomes" id="UP000001307"/>
    </source>
</evidence>
<feature type="region of interest" description="Disordered" evidence="1">
    <location>
        <begin position="1"/>
        <end position="24"/>
    </location>
</feature>
<evidence type="ECO:0000256" key="1">
    <source>
        <dbReference type="SAM" id="MobiDB-lite"/>
    </source>
</evidence>
<dbReference type="EMBL" id="FN653023">
    <property type="protein sequence ID" value="CBY18099.1"/>
    <property type="molecule type" value="Genomic_DNA"/>
</dbReference>
<protein>
    <submittedName>
        <fullName evidence="2">Uncharacterized protein</fullName>
    </submittedName>
</protein>
<gene>
    <name evidence="2" type="ORF">GSOID_T00017734001</name>
</gene>